<evidence type="ECO:0000313" key="3">
    <source>
        <dbReference type="Proteomes" id="UP000016930"/>
    </source>
</evidence>
<feature type="region of interest" description="Disordered" evidence="1">
    <location>
        <begin position="1"/>
        <end position="21"/>
    </location>
</feature>
<feature type="non-terminal residue" evidence="2">
    <location>
        <position position="1"/>
    </location>
</feature>
<reference evidence="2 3" key="1">
    <citation type="journal article" date="2012" name="Proc. Natl. Acad. Sci. U.S.A.">
        <title>Comparative genomics of Ceriporiopsis subvermispora and Phanerochaete chrysosporium provide insight into selective ligninolysis.</title>
        <authorList>
            <person name="Fernandez-Fueyo E."/>
            <person name="Ruiz-Duenas F.J."/>
            <person name="Ferreira P."/>
            <person name="Floudas D."/>
            <person name="Hibbett D.S."/>
            <person name="Canessa P."/>
            <person name="Larrondo L.F."/>
            <person name="James T.Y."/>
            <person name="Seelenfreund D."/>
            <person name="Lobos S."/>
            <person name="Polanco R."/>
            <person name="Tello M."/>
            <person name="Honda Y."/>
            <person name="Watanabe T."/>
            <person name="Watanabe T."/>
            <person name="Ryu J.S."/>
            <person name="Kubicek C.P."/>
            <person name="Schmoll M."/>
            <person name="Gaskell J."/>
            <person name="Hammel K.E."/>
            <person name="St John F.J."/>
            <person name="Vanden Wymelenberg A."/>
            <person name="Sabat G."/>
            <person name="Splinter BonDurant S."/>
            <person name="Syed K."/>
            <person name="Yadav J.S."/>
            <person name="Doddapaneni H."/>
            <person name="Subramanian V."/>
            <person name="Lavin J.L."/>
            <person name="Oguiza J.A."/>
            <person name="Perez G."/>
            <person name="Pisabarro A.G."/>
            <person name="Ramirez L."/>
            <person name="Santoyo F."/>
            <person name="Master E."/>
            <person name="Coutinho P.M."/>
            <person name="Henrissat B."/>
            <person name="Lombard V."/>
            <person name="Magnuson J.K."/>
            <person name="Kuees U."/>
            <person name="Hori C."/>
            <person name="Igarashi K."/>
            <person name="Samejima M."/>
            <person name="Held B.W."/>
            <person name="Barry K.W."/>
            <person name="LaButti K.M."/>
            <person name="Lapidus A."/>
            <person name="Lindquist E.A."/>
            <person name="Lucas S.M."/>
            <person name="Riley R."/>
            <person name="Salamov A.A."/>
            <person name="Hoffmeister D."/>
            <person name="Schwenk D."/>
            <person name="Hadar Y."/>
            <person name="Yarden O."/>
            <person name="de Vries R.P."/>
            <person name="Wiebenga A."/>
            <person name="Stenlid J."/>
            <person name="Eastwood D."/>
            <person name="Grigoriev I.V."/>
            <person name="Berka R.M."/>
            <person name="Blanchette R.A."/>
            <person name="Kersten P."/>
            <person name="Martinez A.T."/>
            <person name="Vicuna R."/>
            <person name="Cullen D."/>
        </authorList>
    </citation>
    <scope>NUCLEOTIDE SEQUENCE [LARGE SCALE GENOMIC DNA]</scope>
    <source>
        <strain evidence="2 3">B</strain>
    </source>
</reference>
<accession>M2QWZ4</accession>
<name>M2QWZ4_CERS8</name>
<organism evidence="2 3">
    <name type="scientific">Ceriporiopsis subvermispora (strain B)</name>
    <name type="common">White-rot fungus</name>
    <name type="synonym">Gelatoporia subvermispora</name>
    <dbReference type="NCBI Taxonomy" id="914234"/>
    <lineage>
        <taxon>Eukaryota</taxon>
        <taxon>Fungi</taxon>
        <taxon>Dikarya</taxon>
        <taxon>Basidiomycota</taxon>
        <taxon>Agaricomycotina</taxon>
        <taxon>Agaricomycetes</taxon>
        <taxon>Polyporales</taxon>
        <taxon>Gelatoporiaceae</taxon>
        <taxon>Gelatoporia</taxon>
    </lineage>
</organism>
<protein>
    <submittedName>
        <fullName evidence="2">Uncharacterized protein</fullName>
    </submittedName>
</protein>
<dbReference type="AlphaFoldDB" id="M2QWZ4"/>
<keyword evidence="3" id="KW-1185">Reference proteome</keyword>
<dbReference type="EMBL" id="KB445797">
    <property type="protein sequence ID" value="EMD36665.1"/>
    <property type="molecule type" value="Genomic_DNA"/>
</dbReference>
<sequence length="59" mass="6958">CSRFEQQASRGHDHLAPGVTYDPHLHHRRRQLGARFIPAVLRHCIRRACQDPCYVVIRR</sequence>
<dbReference type="Proteomes" id="UP000016930">
    <property type="component" value="Unassembled WGS sequence"/>
</dbReference>
<gene>
    <name evidence="2" type="ORF">CERSUDRAFT_136912</name>
</gene>
<evidence type="ECO:0000256" key="1">
    <source>
        <dbReference type="SAM" id="MobiDB-lite"/>
    </source>
</evidence>
<dbReference type="HOGENOM" id="CLU_2967178_0_0_1"/>
<evidence type="ECO:0000313" key="2">
    <source>
        <dbReference type="EMBL" id="EMD36665.1"/>
    </source>
</evidence>
<proteinExistence type="predicted"/>